<dbReference type="RefSeq" id="WP_204012062.1">
    <property type="nucleotide sequence ID" value="NZ_BOPG01000109.1"/>
</dbReference>
<dbReference type="EMBL" id="BOPG01000109">
    <property type="protein sequence ID" value="GIJ64119.1"/>
    <property type="molecule type" value="Genomic_DNA"/>
</dbReference>
<gene>
    <name evidence="2" type="ORF">Vau01_116350</name>
</gene>
<evidence type="ECO:0000256" key="1">
    <source>
        <dbReference type="SAM" id="Phobius"/>
    </source>
</evidence>
<dbReference type="Proteomes" id="UP000612585">
    <property type="component" value="Unassembled WGS sequence"/>
</dbReference>
<proteinExistence type="predicted"/>
<protein>
    <submittedName>
        <fullName evidence="2">Uncharacterized protein</fullName>
    </submittedName>
</protein>
<name>A0A8J4E7B6_9ACTN</name>
<keyword evidence="3" id="KW-1185">Reference proteome</keyword>
<feature type="transmembrane region" description="Helical" evidence="1">
    <location>
        <begin position="6"/>
        <end position="25"/>
    </location>
</feature>
<sequence>MGELLTVLLAILCAGFGLVLVKVMVQSRSAAGATGLLVVGGILVVLVLATPISYERIDAHDLLNCGSVLDPIGWKPSGLPGDRATECGRAYRRRTIWAAAVAGLTVVSVGVMVLRGRRVAAR</sequence>
<evidence type="ECO:0000313" key="3">
    <source>
        <dbReference type="Proteomes" id="UP000612585"/>
    </source>
</evidence>
<comment type="caution">
    <text evidence="2">The sequence shown here is derived from an EMBL/GenBank/DDBJ whole genome shotgun (WGS) entry which is preliminary data.</text>
</comment>
<accession>A0A8J4E7B6</accession>
<reference evidence="2" key="1">
    <citation type="submission" date="2021-01" db="EMBL/GenBank/DDBJ databases">
        <title>Whole genome shotgun sequence of Virgisporangium aurantiacum NBRC 16421.</title>
        <authorList>
            <person name="Komaki H."/>
            <person name="Tamura T."/>
        </authorList>
    </citation>
    <scope>NUCLEOTIDE SEQUENCE</scope>
    <source>
        <strain evidence="2">NBRC 16421</strain>
    </source>
</reference>
<organism evidence="2 3">
    <name type="scientific">Virgisporangium aurantiacum</name>
    <dbReference type="NCBI Taxonomy" id="175570"/>
    <lineage>
        <taxon>Bacteria</taxon>
        <taxon>Bacillati</taxon>
        <taxon>Actinomycetota</taxon>
        <taxon>Actinomycetes</taxon>
        <taxon>Micromonosporales</taxon>
        <taxon>Micromonosporaceae</taxon>
        <taxon>Virgisporangium</taxon>
    </lineage>
</organism>
<keyword evidence="1" id="KW-1133">Transmembrane helix</keyword>
<feature type="transmembrane region" description="Helical" evidence="1">
    <location>
        <begin position="32"/>
        <end position="54"/>
    </location>
</feature>
<evidence type="ECO:0000313" key="2">
    <source>
        <dbReference type="EMBL" id="GIJ64119.1"/>
    </source>
</evidence>
<keyword evidence="1" id="KW-0812">Transmembrane</keyword>
<keyword evidence="1" id="KW-0472">Membrane</keyword>
<feature type="transmembrane region" description="Helical" evidence="1">
    <location>
        <begin position="96"/>
        <end position="114"/>
    </location>
</feature>
<dbReference type="AlphaFoldDB" id="A0A8J4E7B6"/>